<dbReference type="PANTHER" id="PTHR32507:SF0">
    <property type="entry name" value="NA(+)_H(+) ANTIPORTER 2-RELATED"/>
    <property type="match status" value="1"/>
</dbReference>
<proteinExistence type="predicted"/>
<feature type="transmembrane region" description="Helical" evidence="9">
    <location>
        <begin position="280"/>
        <end position="299"/>
    </location>
</feature>
<accession>A0ABU1TWZ5</accession>
<dbReference type="PANTHER" id="PTHR32507">
    <property type="entry name" value="NA(+)/H(+) ANTIPORTER 1"/>
    <property type="match status" value="1"/>
</dbReference>
<dbReference type="InterPro" id="IPR038770">
    <property type="entry name" value="Na+/solute_symporter_sf"/>
</dbReference>
<dbReference type="InterPro" id="IPR006153">
    <property type="entry name" value="Cation/H_exchanger_TM"/>
</dbReference>
<feature type="transmembrane region" description="Helical" evidence="9">
    <location>
        <begin position="38"/>
        <end position="57"/>
    </location>
</feature>
<comment type="subcellular location">
    <subcellularLocation>
        <location evidence="1">Cell membrane</location>
        <topology evidence="1">Multi-pass membrane protein</topology>
    </subcellularLocation>
</comment>
<feature type="domain" description="Cation/H+ exchanger transmembrane" evidence="10">
    <location>
        <begin position="21"/>
        <end position="403"/>
    </location>
</feature>
<feature type="transmembrane region" description="Helical" evidence="9">
    <location>
        <begin position="201"/>
        <end position="217"/>
    </location>
</feature>
<keyword evidence="5 9" id="KW-0812">Transmembrane</keyword>
<name>A0ABU1TWZ5_9BACL</name>
<feature type="transmembrane region" description="Helical" evidence="9">
    <location>
        <begin position="63"/>
        <end position="80"/>
    </location>
</feature>
<dbReference type="RefSeq" id="WP_310256450.1">
    <property type="nucleotide sequence ID" value="NZ_JAVDWA010000001.1"/>
</dbReference>
<evidence type="ECO:0000313" key="12">
    <source>
        <dbReference type="Proteomes" id="UP001258181"/>
    </source>
</evidence>
<sequence length="417" mass="45629">METKVMEIVHHELLMITLVFIFGLLAIKIAEKIKIPDVALYIIIGILAGPAGLNIIVQPSDSVVYQFIIVLGSVLILFEGGRAIEISILKKVWISISLLAILGVFITAGILAYASVYLLGIPLLYALLLGSINSSTDPATLIPVFKQVHVKEKVRQTVESESAFNDATASILTFTVLGVILGETKFSASATTWKFVQEAGGGLLVGIAMGILAVLLISNYRVGIFRNHGAIVTFVTAIFSYLIAVNVNASGFMATFAAGIITGNPQILRLKISKNTNISIFHFSDTLTLLMRTLIFMFLGTQVNFNIFKNFWWQSILIVLISMFIARPLIVLICALPDRKAKWNWREIFFMFWVRETGVIPAALSAMIVASGIKHAEAIASVTFVAILMTIIIQASTTGYLAKKLGLVIKEENVNKY</sequence>
<evidence type="ECO:0000313" key="11">
    <source>
        <dbReference type="EMBL" id="MDR7071733.1"/>
    </source>
</evidence>
<evidence type="ECO:0000256" key="5">
    <source>
        <dbReference type="ARBA" id="ARBA00022692"/>
    </source>
</evidence>
<keyword evidence="2" id="KW-0813">Transport</keyword>
<evidence type="ECO:0000256" key="2">
    <source>
        <dbReference type="ARBA" id="ARBA00022448"/>
    </source>
</evidence>
<feature type="transmembrane region" description="Helical" evidence="9">
    <location>
        <begin position="379"/>
        <end position="402"/>
    </location>
</feature>
<evidence type="ECO:0000256" key="1">
    <source>
        <dbReference type="ARBA" id="ARBA00004651"/>
    </source>
</evidence>
<feature type="transmembrane region" description="Helical" evidence="9">
    <location>
        <begin position="92"/>
        <end position="117"/>
    </location>
</feature>
<evidence type="ECO:0000256" key="7">
    <source>
        <dbReference type="ARBA" id="ARBA00023065"/>
    </source>
</evidence>
<feature type="transmembrane region" description="Helical" evidence="9">
    <location>
        <begin position="348"/>
        <end position="373"/>
    </location>
</feature>
<evidence type="ECO:0000256" key="8">
    <source>
        <dbReference type="ARBA" id="ARBA00023136"/>
    </source>
</evidence>
<evidence type="ECO:0000256" key="6">
    <source>
        <dbReference type="ARBA" id="ARBA00022989"/>
    </source>
</evidence>
<dbReference type="Pfam" id="PF00999">
    <property type="entry name" value="Na_H_Exchanger"/>
    <property type="match status" value="1"/>
</dbReference>
<organism evidence="11 12">
    <name type="scientific">Fictibacillus barbaricus</name>
    <dbReference type="NCBI Taxonomy" id="182136"/>
    <lineage>
        <taxon>Bacteria</taxon>
        <taxon>Bacillati</taxon>
        <taxon>Bacillota</taxon>
        <taxon>Bacilli</taxon>
        <taxon>Bacillales</taxon>
        <taxon>Fictibacillaceae</taxon>
        <taxon>Fictibacillus</taxon>
    </lineage>
</organism>
<keyword evidence="6 9" id="KW-1133">Transmembrane helix</keyword>
<protein>
    <submittedName>
        <fullName evidence="11">Cell volume regulation protein A</fullName>
    </submittedName>
</protein>
<keyword evidence="7" id="KW-0406">Ion transport</keyword>
<evidence type="ECO:0000256" key="3">
    <source>
        <dbReference type="ARBA" id="ARBA00022449"/>
    </source>
</evidence>
<comment type="caution">
    <text evidence="11">The sequence shown here is derived from an EMBL/GenBank/DDBJ whole genome shotgun (WGS) entry which is preliminary data.</text>
</comment>
<gene>
    <name evidence="11" type="ORF">J2X07_000708</name>
</gene>
<keyword evidence="12" id="KW-1185">Reference proteome</keyword>
<evidence type="ECO:0000256" key="4">
    <source>
        <dbReference type="ARBA" id="ARBA00022475"/>
    </source>
</evidence>
<feature type="transmembrane region" description="Helical" evidence="9">
    <location>
        <begin position="13"/>
        <end position="31"/>
    </location>
</feature>
<dbReference type="EMBL" id="JAVDWA010000001">
    <property type="protein sequence ID" value="MDR7071733.1"/>
    <property type="molecule type" value="Genomic_DNA"/>
</dbReference>
<dbReference type="Gene3D" id="1.20.1530.20">
    <property type="match status" value="1"/>
</dbReference>
<keyword evidence="3" id="KW-0050">Antiport</keyword>
<keyword evidence="4" id="KW-1003">Cell membrane</keyword>
<dbReference type="Proteomes" id="UP001258181">
    <property type="component" value="Unassembled WGS sequence"/>
</dbReference>
<evidence type="ECO:0000259" key="10">
    <source>
        <dbReference type="Pfam" id="PF00999"/>
    </source>
</evidence>
<feature type="transmembrane region" description="Helical" evidence="9">
    <location>
        <begin position="311"/>
        <end position="336"/>
    </location>
</feature>
<evidence type="ECO:0000256" key="9">
    <source>
        <dbReference type="SAM" id="Phobius"/>
    </source>
</evidence>
<keyword evidence="8 9" id="KW-0472">Membrane</keyword>
<feature type="transmembrane region" description="Helical" evidence="9">
    <location>
        <begin position="163"/>
        <end position="181"/>
    </location>
</feature>
<reference evidence="11 12" key="1">
    <citation type="submission" date="2023-07" db="EMBL/GenBank/DDBJ databases">
        <title>Sorghum-associated microbial communities from plants grown in Nebraska, USA.</title>
        <authorList>
            <person name="Schachtman D."/>
        </authorList>
    </citation>
    <scope>NUCLEOTIDE SEQUENCE [LARGE SCALE GENOMIC DNA]</scope>
    <source>
        <strain evidence="11 12">BE211</strain>
    </source>
</reference>